<organism evidence="1 2">
    <name type="scientific">Caerostris extrusa</name>
    <name type="common">Bark spider</name>
    <name type="synonym">Caerostris bankana</name>
    <dbReference type="NCBI Taxonomy" id="172846"/>
    <lineage>
        <taxon>Eukaryota</taxon>
        <taxon>Metazoa</taxon>
        <taxon>Ecdysozoa</taxon>
        <taxon>Arthropoda</taxon>
        <taxon>Chelicerata</taxon>
        <taxon>Arachnida</taxon>
        <taxon>Araneae</taxon>
        <taxon>Araneomorphae</taxon>
        <taxon>Entelegynae</taxon>
        <taxon>Araneoidea</taxon>
        <taxon>Araneidae</taxon>
        <taxon>Caerostris</taxon>
    </lineage>
</organism>
<name>A0AAV4Y8Q4_CAEEX</name>
<dbReference type="Proteomes" id="UP001054945">
    <property type="component" value="Unassembled WGS sequence"/>
</dbReference>
<reference evidence="1 2" key="1">
    <citation type="submission" date="2021-06" db="EMBL/GenBank/DDBJ databases">
        <title>Caerostris extrusa draft genome.</title>
        <authorList>
            <person name="Kono N."/>
            <person name="Arakawa K."/>
        </authorList>
    </citation>
    <scope>NUCLEOTIDE SEQUENCE [LARGE SCALE GENOMIC DNA]</scope>
</reference>
<keyword evidence="2" id="KW-1185">Reference proteome</keyword>
<evidence type="ECO:0000313" key="1">
    <source>
        <dbReference type="EMBL" id="GIZ03398.1"/>
    </source>
</evidence>
<sequence length="111" mass="12736">MYRVTLLSFHQPKQTLLNRTRRKLSVCSRDAKLKYCHRRAVKRSCKLKYDGGADVWRVLNRPAVSAFPDFRICGRGMCENASPEDFGGRNHTLGGTTRNPSQTGFWFVEGR</sequence>
<protein>
    <submittedName>
        <fullName evidence="1">Uncharacterized protein</fullName>
    </submittedName>
</protein>
<comment type="caution">
    <text evidence="1">The sequence shown here is derived from an EMBL/GenBank/DDBJ whole genome shotgun (WGS) entry which is preliminary data.</text>
</comment>
<proteinExistence type="predicted"/>
<evidence type="ECO:0000313" key="2">
    <source>
        <dbReference type="Proteomes" id="UP001054945"/>
    </source>
</evidence>
<gene>
    <name evidence="1" type="ORF">CEXT_40441</name>
</gene>
<accession>A0AAV4Y8Q4</accession>
<dbReference type="AlphaFoldDB" id="A0AAV4Y8Q4"/>
<dbReference type="EMBL" id="BPLR01001598">
    <property type="protein sequence ID" value="GIZ03398.1"/>
    <property type="molecule type" value="Genomic_DNA"/>
</dbReference>